<dbReference type="CDD" id="cd07017">
    <property type="entry name" value="S14_ClpP_2"/>
    <property type="match status" value="1"/>
</dbReference>
<dbReference type="NCBIfam" id="NF009205">
    <property type="entry name" value="PRK12553.1"/>
    <property type="match status" value="1"/>
</dbReference>
<dbReference type="PROSITE" id="PS00381">
    <property type="entry name" value="CLP_PROTEASE_SER"/>
    <property type="match status" value="1"/>
</dbReference>
<dbReference type="FunFam" id="3.90.226.10:FF:000001">
    <property type="entry name" value="ATP-dependent Clp protease proteolytic subunit"/>
    <property type="match status" value="1"/>
</dbReference>
<dbReference type="InterPro" id="IPR033135">
    <property type="entry name" value="ClpP_His_AS"/>
</dbReference>
<feature type="active site" evidence="8">
    <location>
        <position position="115"/>
    </location>
</feature>
<organism evidence="13 14">
    <name type="scientific">Zoogloea dura</name>
    <dbReference type="NCBI Taxonomy" id="2728840"/>
    <lineage>
        <taxon>Bacteria</taxon>
        <taxon>Pseudomonadati</taxon>
        <taxon>Pseudomonadota</taxon>
        <taxon>Betaproteobacteria</taxon>
        <taxon>Rhodocyclales</taxon>
        <taxon>Zoogloeaceae</taxon>
        <taxon>Zoogloea</taxon>
    </lineage>
</organism>
<dbReference type="Pfam" id="PF00574">
    <property type="entry name" value="CLP_protease"/>
    <property type="match status" value="1"/>
</dbReference>
<comment type="caution">
    <text evidence="13">The sequence shown here is derived from an EMBL/GenBank/DDBJ whole genome shotgun (WGS) entry which is preliminary data.</text>
</comment>
<reference evidence="13 14" key="1">
    <citation type="submission" date="2020-04" db="EMBL/GenBank/DDBJ databases">
        <title>Zoogloea sp. G-4-1-14 isolated from soil.</title>
        <authorList>
            <person name="Dahal R.H."/>
        </authorList>
    </citation>
    <scope>NUCLEOTIDE SEQUENCE [LARGE SCALE GENOMIC DNA]</scope>
    <source>
        <strain evidence="13 14">G-4-1-14</strain>
    </source>
</reference>
<dbReference type="InterPro" id="IPR023562">
    <property type="entry name" value="ClpP/TepA"/>
</dbReference>
<dbReference type="GO" id="GO:0004252">
    <property type="term" value="F:serine-type endopeptidase activity"/>
    <property type="evidence" value="ECO:0007669"/>
    <property type="project" value="UniProtKB-UniRule"/>
</dbReference>
<evidence type="ECO:0000256" key="2">
    <source>
        <dbReference type="ARBA" id="ARBA00022490"/>
    </source>
</evidence>
<dbReference type="GO" id="GO:0051117">
    <property type="term" value="F:ATPase binding"/>
    <property type="evidence" value="ECO:0007669"/>
    <property type="project" value="TreeGrafter"/>
</dbReference>
<evidence type="ECO:0000256" key="3">
    <source>
        <dbReference type="ARBA" id="ARBA00022670"/>
    </source>
</evidence>
<dbReference type="AlphaFoldDB" id="A0A848G003"/>
<feature type="active site" evidence="7 9">
    <location>
        <position position="140"/>
    </location>
</feature>
<dbReference type="InterPro" id="IPR001907">
    <property type="entry name" value="ClpP"/>
</dbReference>
<evidence type="ECO:0000256" key="5">
    <source>
        <dbReference type="ARBA" id="ARBA00022825"/>
    </source>
</evidence>
<dbReference type="GO" id="GO:0004176">
    <property type="term" value="F:ATP-dependent peptidase activity"/>
    <property type="evidence" value="ECO:0007669"/>
    <property type="project" value="InterPro"/>
</dbReference>
<evidence type="ECO:0000313" key="13">
    <source>
        <dbReference type="EMBL" id="NML24592.1"/>
    </source>
</evidence>
<dbReference type="GO" id="GO:0009368">
    <property type="term" value="C:endopeptidase Clp complex"/>
    <property type="evidence" value="ECO:0007669"/>
    <property type="project" value="TreeGrafter"/>
</dbReference>
<dbReference type="PANTHER" id="PTHR10381:SF70">
    <property type="entry name" value="ATP-DEPENDENT CLP PROTEASE PROTEOLYTIC SUBUNIT"/>
    <property type="match status" value="1"/>
</dbReference>
<dbReference type="GO" id="GO:0005737">
    <property type="term" value="C:cytoplasm"/>
    <property type="evidence" value="ECO:0007669"/>
    <property type="project" value="UniProtKB-SubCell"/>
</dbReference>
<dbReference type="PROSITE" id="PS00382">
    <property type="entry name" value="CLP_PROTEASE_HIS"/>
    <property type="match status" value="1"/>
</dbReference>
<comment type="function">
    <text evidence="7 11">Cleaves peptides in various proteins in a process that requires ATP hydrolysis. Has a chymotrypsin-like activity. Plays a major role in the degradation of misfolded proteins.</text>
</comment>
<dbReference type="InterPro" id="IPR029045">
    <property type="entry name" value="ClpP/crotonase-like_dom_sf"/>
</dbReference>
<evidence type="ECO:0000256" key="11">
    <source>
        <dbReference type="RuleBase" id="RU000550"/>
    </source>
</evidence>
<keyword evidence="5 7" id="KW-0720">Serine protease</keyword>
<comment type="subcellular location">
    <subcellularLocation>
        <location evidence="7">Cytoplasm</location>
    </subcellularLocation>
</comment>
<keyword evidence="4 7" id="KW-0378">Hydrolase</keyword>
<dbReference type="PANTHER" id="PTHR10381">
    <property type="entry name" value="ATP-DEPENDENT CLP PROTEASE PROTEOLYTIC SUBUNIT"/>
    <property type="match status" value="1"/>
</dbReference>
<keyword evidence="2 7" id="KW-0963">Cytoplasm</keyword>
<comment type="subunit">
    <text evidence="7">Fourteen ClpP subunits assemble into 2 heptameric rings which stack back to back to give a disk-like structure with a central cavity, resembling the structure of eukaryotic proteasomes.</text>
</comment>
<dbReference type="EC" id="3.4.21.92" evidence="7 10"/>
<evidence type="ECO:0000313" key="14">
    <source>
        <dbReference type="Proteomes" id="UP000580043"/>
    </source>
</evidence>
<dbReference type="Proteomes" id="UP000580043">
    <property type="component" value="Unassembled WGS sequence"/>
</dbReference>
<dbReference type="NCBIfam" id="NF001368">
    <property type="entry name" value="PRK00277.1"/>
    <property type="match status" value="1"/>
</dbReference>
<dbReference type="EMBL" id="JABBGA010000001">
    <property type="protein sequence ID" value="NML24592.1"/>
    <property type="molecule type" value="Genomic_DNA"/>
</dbReference>
<evidence type="ECO:0000256" key="1">
    <source>
        <dbReference type="ARBA" id="ARBA00007039"/>
    </source>
</evidence>
<evidence type="ECO:0000256" key="8">
    <source>
        <dbReference type="PROSITE-ProRule" id="PRU10085"/>
    </source>
</evidence>
<evidence type="ECO:0000256" key="9">
    <source>
        <dbReference type="PROSITE-ProRule" id="PRU10086"/>
    </source>
</evidence>
<evidence type="ECO:0000256" key="6">
    <source>
        <dbReference type="ARBA" id="ARBA00034021"/>
    </source>
</evidence>
<dbReference type="RefSeq" id="WP_169144207.1">
    <property type="nucleotide sequence ID" value="NZ_JABBGA010000001.1"/>
</dbReference>
<evidence type="ECO:0000256" key="7">
    <source>
        <dbReference type="HAMAP-Rule" id="MF_00444"/>
    </source>
</evidence>
<dbReference type="NCBIfam" id="TIGR00493">
    <property type="entry name" value="clpP"/>
    <property type="match status" value="1"/>
</dbReference>
<protein>
    <recommendedName>
        <fullName evidence="7 12">ATP-dependent Clp protease proteolytic subunit</fullName>
        <ecNumber evidence="7 10">3.4.21.92</ecNumber>
    </recommendedName>
    <alternativeName>
        <fullName evidence="7">Endopeptidase Clp</fullName>
    </alternativeName>
</protein>
<name>A0A848G003_9RHOO</name>
<comment type="similarity">
    <text evidence="1 7 12">Belongs to the peptidase S14 family.</text>
</comment>
<dbReference type="InterPro" id="IPR018215">
    <property type="entry name" value="ClpP_Ser_AS"/>
</dbReference>
<feature type="active site" description="Nucleophile" evidence="7">
    <location>
        <position position="115"/>
    </location>
</feature>
<evidence type="ECO:0000256" key="4">
    <source>
        <dbReference type="ARBA" id="ARBA00022801"/>
    </source>
</evidence>
<evidence type="ECO:0000256" key="12">
    <source>
        <dbReference type="RuleBase" id="RU003567"/>
    </source>
</evidence>
<dbReference type="SUPFAM" id="SSF52096">
    <property type="entry name" value="ClpP/crotonase"/>
    <property type="match status" value="1"/>
</dbReference>
<gene>
    <name evidence="7 13" type="primary">clpP</name>
    <name evidence="13" type="ORF">HHL15_02460</name>
</gene>
<accession>A0A848G003</accession>
<comment type="catalytic activity">
    <reaction evidence="6 7 9">
        <text>Hydrolysis of proteins to small peptides in the presence of ATP and magnesium. alpha-casein is the usual test substrate. In the absence of ATP, only oligopeptides shorter than five residues are hydrolyzed (such as succinyl-Leu-Tyr-|-NHMec, and Leu-Tyr-Leu-|-Tyr-Trp, in which cleavage of the -Tyr-|-Leu- and -Tyr-|-Trp bonds also occurs).</text>
        <dbReference type="EC" id="3.4.21.92"/>
    </reaction>
</comment>
<dbReference type="PRINTS" id="PR00127">
    <property type="entry name" value="CLPPROTEASEP"/>
</dbReference>
<sequence length="214" mass="23507">MNPLTPPFSRSEWDPVGLGLIPMVVEQSGRGERSYDIYSRLLKERVVFLVGPVNDVTANLIVAQLLFLESENPDKDISFYINSPGGSVTAGMAIYDTMQFIKPNVSTLCIGQAASMGAFLLAAGEKGKRFSLPNSRIMIHQPLGGFQGQASDIEIHAREILSLRAKLNDMLARHTGQTVEQVERDTDRDNFMSSEDAVRYGIVDKVLSSRSDVG</sequence>
<proteinExistence type="inferred from homology"/>
<dbReference type="GO" id="GO:0006515">
    <property type="term" value="P:protein quality control for misfolded or incompletely synthesized proteins"/>
    <property type="evidence" value="ECO:0007669"/>
    <property type="project" value="TreeGrafter"/>
</dbReference>
<keyword evidence="14" id="KW-1185">Reference proteome</keyword>
<dbReference type="HAMAP" id="MF_00444">
    <property type="entry name" value="ClpP"/>
    <property type="match status" value="1"/>
</dbReference>
<dbReference type="Gene3D" id="3.90.226.10">
    <property type="entry name" value="2-enoyl-CoA Hydratase, Chain A, domain 1"/>
    <property type="match status" value="1"/>
</dbReference>
<keyword evidence="3 7" id="KW-0645">Protease</keyword>
<evidence type="ECO:0000256" key="10">
    <source>
        <dbReference type="RuleBase" id="RU000549"/>
    </source>
</evidence>